<evidence type="ECO:0000313" key="1">
    <source>
        <dbReference type="EMBL" id="KAJ8877125.1"/>
    </source>
</evidence>
<keyword evidence="2" id="KW-1185">Reference proteome</keyword>
<reference evidence="1 2" key="1">
    <citation type="submission" date="2023-02" db="EMBL/GenBank/DDBJ databases">
        <title>LHISI_Scaffold_Assembly.</title>
        <authorList>
            <person name="Stuart O.P."/>
            <person name="Cleave R."/>
            <person name="Magrath M.J.L."/>
            <person name="Mikheyev A.S."/>
        </authorList>
    </citation>
    <scope>NUCLEOTIDE SEQUENCE [LARGE SCALE GENOMIC DNA]</scope>
    <source>
        <strain evidence="1">Daus_M_001</strain>
        <tissue evidence="1">Leg muscle</tissue>
    </source>
</reference>
<name>A0ABQ9GYK9_9NEOP</name>
<accession>A0ABQ9GYK9</accession>
<gene>
    <name evidence="1" type="ORF">PR048_021578</name>
</gene>
<dbReference type="EMBL" id="JARBHB010000008">
    <property type="protein sequence ID" value="KAJ8877125.1"/>
    <property type="molecule type" value="Genomic_DNA"/>
</dbReference>
<organism evidence="1 2">
    <name type="scientific">Dryococelus australis</name>
    <dbReference type="NCBI Taxonomy" id="614101"/>
    <lineage>
        <taxon>Eukaryota</taxon>
        <taxon>Metazoa</taxon>
        <taxon>Ecdysozoa</taxon>
        <taxon>Arthropoda</taxon>
        <taxon>Hexapoda</taxon>
        <taxon>Insecta</taxon>
        <taxon>Pterygota</taxon>
        <taxon>Neoptera</taxon>
        <taxon>Polyneoptera</taxon>
        <taxon>Phasmatodea</taxon>
        <taxon>Verophasmatodea</taxon>
        <taxon>Anareolatae</taxon>
        <taxon>Phasmatidae</taxon>
        <taxon>Eurycanthinae</taxon>
        <taxon>Dryococelus</taxon>
    </lineage>
</organism>
<proteinExistence type="predicted"/>
<evidence type="ECO:0000313" key="2">
    <source>
        <dbReference type="Proteomes" id="UP001159363"/>
    </source>
</evidence>
<sequence length="170" mass="19375">MLFVAAMPSFPSSRHFLFMRVNACRKGYMIVLLQAVKLLVQIIAGEAFLHWLQFFVEHKGFRFCHENKVLFLSFAPHTTHKMQPLDIAVNGPLKLCFEQAICTFQKKTSWKDCKSLRVASAQNAISEFRSSGIWPYNSHIFSDVDYAPASVTDHPDPEYASNIRNGCSEN</sequence>
<comment type="caution">
    <text evidence="1">The sequence shown here is derived from an EMBL/GenBank/DDBJ whole genome shotgun (WGS) entry which is preliminary data.</text>
</comment>
<dbReference type="Proteomes" id="UP001159363">
    <property type="component" value="Chromosome 7"/>
</dbReference>
<protein>
    <recommendedName>
        <fullName evidence="3">DDE-1 domain-containing protein</fullName>
    </recommendedName>
</protein>
<evidence type="ECO:0008006" key="3">
    <source>
        <dbReference type="Google" id="ProtNLM"/>
    </source>
</evidence>